<organism evidence="6 7">
    <name type="scientific">Paenibacillus lemnae</name>
    <dbReference type="NCBI Taxonomy" id="1330551"/>
    <lineage>
        <taxon>Bacteria</taxon>
        <taxon>Bacillati</taxon>
        <taxon>Bacillota</taxon>
        <taxon>Bacilli</taxon>
        <taxon>Bacillales</taxon>
        <taxon>Paenibacillaceae</taxon>
        <taxon>Paenibacillus</taxon>
    </lineage>
</organism>
<reference evidence="6 7" key="1">
    <citation type="submission" date="2020-04" db="EMBL/GenBank/DDBJ databases">
        <title>Paenibacillus algicola sp. nov., a novel marine bacterium producing alginate lyase.</title>
        <authorList>
            <person name="Huang H."/>
        </authorList>
    </citation>
    <scope>NUCLEOTIDE SEQUENCE [LARGE SCALE GENOMIC DNA]</scope>
    <source>
        <strain evidence="6 7">L7-75</strain>
    </source>
</reference>
<dbReference type="InterPro" id="IPR050490">
    <property type="entry name" value="Bact_solute-bd_prot1"/>
</dbReference>
<evidence type="ECO:0000256" key="5">
    <source>
        <dbReference type="ARBA" id="ARBA00023288"/>
    </source>
</evidence>
<keyword evidence="5" id="KW-0449">Lipoprotein</keyword>
<dbReference type="RefSeq" id="WP_169505635.1">
    <property type="nucleotide sequence ID" value="NZ_JABBPN010000012.1"/>
</dbReference>
<keyword evidence="1" id="KW-1003">Cell membrane</keyword>
<dbReference type="AlphaFoldDB" id="A0A848M6P2"/>
<dbReference type="Gene3D" id="3.40.190.10">
    <property type="entry name" value="Periplasmic binding protein-like II"/>
    <property type="match status" value="2"/>
</dbReference>
<keyword evidence="3" id="KW-0472">Membrane</keyword>
<evidence type="ECO:0000313" key="6">
    <source>
        <dbReference type="EMBL" id="NMO96818.1"/>
    </source>
</evidence>
<evidence type="ECO:0000313" key="7">
    <source>
        <dbReference type="Proteomes" id="UP000565468"/>
    </source>
</evidence>
<evidence type="ECO:0000256" key="4">
    <source>
        <dbReference type="ARBA" id="ARBA00023139"/>
    </source>
</evidence>
<dbReference type="PANTHER" id="PTHR43649:SF33">
    <property type="entry name" value="POLYGALACTURONAN_RHAMNOGALACTURONAN-BINDING PROTEIN YTCQ"/>
    <property type="match status" value="1"/>
</dbReference>
<proteinExistence type="predicted"/>
<dbReference type="InterPro" id="IPR006059">
    <property type="entry name" value="SBP"/>
</dbReference>
<dbReference type="PANTHER" id="PTHR43649">
    <property type="entry name" value="ARABINOSE-BINDING PROTEIN-RELATED"/>
    <property type="match status" value="1"/>
</dbReference>
<dbReference type="Pfam" id="PF01547">
    <property type="entry name" value="SBP_bac_1"/>
    <property type="match status" value="1"/>
</dbReference>
<sequence length="496" mass="55940">MIILFILFSLSMGCSPAAKDRIADDSWTRISMMANLHTAQVPAETIELLLEEKTNTRLDIQWIPDGSYDAKMYASLATGTLPKALYLKNAASFSSMISEIRSGLFWEIGPYLDSFPNLSLLKQEVLDNIRVDGKLYALYQERALARQGVIYRKDWADKLGLGPPETLEDLYMMLKKFTLEDPDGNGRNDTIGLTDRSDLIYGAFKSIASYHGVPNEWGFVEDVGTIKLKPEFMFQEFKDTLDFFRRLHEEGLINKDFPVTSKADQQELLIQGKAGVYIGAMGDVVSLEARLQEVNPDASLDVHNRVNGPKGPKIWASSGYGTVVLFPKSAISTEEELLKILEFYDQLMSPEAANLIYWGLEDTHYKVVDGKAATLGTHNQKDKDVKPYQALMVGGFSTIPNMLVPYYNLEVKEKAERLIVDNEQFLVYDPTVSLTSETFNIKGNRIMESIHSAVYKYILGMIDEEGFDRAVEVWLKEGGQQIIHEFNASYLKKQAH</sequence>
<name>A0A848M6P2_PAELE</name>
<gene>
    <name evidence="6" type="ORF">HII30_13715</name>
</gene>
<keyword evidence="4" id="KW-0564">Palmitate</keyword>
<evidence type="ECO:0000256" key="2">
    <source>
        <dbReference type="ARBA" id="ARBA00022729"/>
    </source>
</evidence>
<protein>
    <submittedName>
        <fullName evidence="6">Extracellular solute-binding protein</fullName>
    </submittedName>
</protein>
<accession>A0A848M6P2</accession>
<evidence type="ECO:0000256" key="1">
    <source>
        <dbReference type="ARBA" id="ARBA00022475"/>
    </source>
</evidence>
<comment type="caution">
    <text evidence="6">The sequence shown here is derived from an EMBL/GenBank/DDBJ whole genome shotgun (WGS) entry which is preliminary data.</text>
</comment>
<evidence type="ECO:0000256" key="3">
    <source>
        <dbReference type="ARBA" id="ARBA00023136"/>
    </source>
</evidence>
<dbReference type="Proteomes" id="UP000565468">
    <property type="component" value="Unassembled WGS sequence"/>
</dbReference>
<dbReference type="SUPFAM" id="SSF53850">
    <property type="entry name" value="Periplasmic binding protein-like II"/>
    <property type="match status" value="1"/>
</dbReference>
<dbReference type="EMBL" id="JABBPN010000012">
    <property type="protein sequence ID" value="NMO96818.1"/>
    <property type="molecule type" value="Genomic_DNA"/>
</dbReference>
<keyword evidence="7" id="KW-1185">Reference proteome</keyword>
<dbReference type="CDD" id="cd13580">
    <property type="entry name" value="PBP2_AlgQ_like_1"/>
    <property type="match status" value="1"/>
</dbReference>
<keyword evidence="2" id="KW-0732">Signal</keyword>